<dbReference type="SMART" id="SM00388">
    <property type="entry name" value="HisKA"/>
    <property type="match status" value="1"/>
</dbReference>
<keyword evidence="7" id="KW-0418">Kinase</keyword>
<dbReference type="InterPro" id="IPR036097">
    <property type="entry name" value="HisK_dim/P_sf"/>
</dbReference>
<proteinExistence type="predicted"/>
<feature type="transmembrane region" description="Helical" evidence="5">
    <location>
        <begin position="163"/>
        <end position="183"/>
    </location>
</feature>
<evidence type="ECO:0000256" key="4">
    <source>
        <dbReference type="SAM" id="MobiDB-lite"/>
    </source>
</evidence>
<dbReference type="Gene3D" id="1.10.287.130">
    <property type="match status" value="1"/>
</dbReference>
<comment type="caution">
    <text evidence="7">The sequence shown here is derived from an EMBL/GenBank/DDBJ whole genome shotgun (WGS) entry which is preliminary data.</text>
</comment>
<feature type="domain" description="Histidine kinase" evidence="6">
    <location>
        <begin position="397"/>
        <end position="613"/>
    </location>
</feature>
<dbReference type="PANTHER" id="PTHR43065">
    <property type="entry name" value="SENSOR HISTIDINE KINASE"/>
    <property type="match status" value="1"/>
</dbReference>
<dbReference type="SMART" id="SM00387">
    <property type="entry name" value="HATPase_c"/>
    <property type="match status" value="1"/>
</dbReference>
<keyword evidence="7" id="KW-0808">Transferase</keyword>
<accession>A0A839TAC8</accession>
<evidence type="ECO:0000256" key="2">
    <source>
        <dbReference type="ARBA" id="ARBA00012438"/>
    </source>
</evidence>
<dbReference type="EMBL" id="JACHXL010000001">
    <property type="protein sequence ID" value="MBB3106367.1"/>
    <property type="molecule type" value="Genomic_DNA"/>
</dbReference>
<dbReference type="SUPFAM" id="SSF47384">
    <property type="entry name" value="Homodimeric domain of signal transducing histidine kinase"/>
    <property type="match status" value="1"/>
</dbReference>
<name>A0A839TAC8_9GAMM</name>
<dbReference type="Proteomes" id="UP000588111">
    <property type="component" value="Unassembled WGS sequence"/>
</dbReference>
<keyword evidence="8" id="KW-1185">Reference proteome</keyword>
<keyword evidence="5" id="KW-0472">Membrane</keyword>
<dbReference type="PRINTS" id="PR00344">
    <property type="entry name" value="BCTRLSENSOR"/>
</dbReference>
<dbReference type="InterPro" id="IPR004358">
    <property type="entry name" value="Sig_transdc_His_kin-like_C"/>
</dbReference>
<feature type="transmembrane region" description="Helical" evidence="5">
    <location>
        <begin position="59"/>
        <end position="76"/>
    </location>
</feature>
<keyword evidence="5" id="KW-1133">Transmembrane helix</keyword>
<evidence type="ECO:0000313" key="8">
    <source>
        <dbReference type="Proteomes" id="UP000588111"/>
    </source>
</evidence>
<evidence type="ECO:0000256" key="5">
    <source>
        <dbReference type="SAM" id="Phobius"/>
    </source>
</evidence>
<evidence type="ECO:0000256" key="1">
    <source>
        <dbReference type="ARBA" id="ARBA00000085"/>
    </source>
</evidence>
<evidence type="ECO:0000259" key="6">
    <source>
        <dbReference type="PROSITE" id="PS50109"/>
    </source>
</evidence>
<feature type="region of interest" description="Disordered" evidence="4">
    <location>
        <begin position="1"/>
        <end position="24"/>
    </location>
</feature>
<protein>
    <recommendedName>
        <fullName evidence="2">histidine kinase</fullName>
        <ecNumber evidence="2">2.7.13.3</ecNumber>
    </recommendedName>
</protein>
<gene>
    <name evidence="7" type="ORF">FHS24_000858</name>
</gene>
<comment type="catalytic activity">
    <reaction evidence="1">
        <text>ATP + protein L-histidine = ADP + protein N-phospho-L-histidine.</text>
        <dbReference type="EC" id="2.7.13.3"/>
    </reaction>
</comment>
<dbReference type="Pfam" id="PF00512">
    <property type="entry name" value="HisKA"/>
    <property type="match status" value="1"/>
</dbReference>
<dbReference type="InterPro" id="IPR003594">
    <property type="entry name" value="HATPase_dom"/>
</dbReference>
<dbReference type="GO" id="GO:0000155">
    <property type="term" value="F:phosphorelay sensor kinase activity"/>
    <property type="evidence" value="ECO:0007669"/>
    <property type="project" value="InterPro"/>
</dbReference>
<dbReference type="CDD" id="cd00082">
    <property type="entry name" value="HisKA"/>
    <property type="match status" value="1"/>
</dbReference>
<dbReference type="Pfam" id="PF25323">
    <property type="entry name" value="6TM_PilS"/>
    <property type="match status" value="1"/>
</dbReference>
<sequence>MKTLKPMKPLKPVQSLKSKQDEQHEKSATSLIAAIMDYLQRDDTLPVPQLRRLGLIYSSYRFIVSLFSMLMVYITVRSSDDASLPSFLQQTALSFYVLLSLILLGLFYVVTKHLRRQLAFGLVVDVIILSLLLYTAGAPDLQLTMLYMVVVAASFMLLHSSQALIITLLAIIFVIYQQFFYAIANSMSLANLGDALLMSASFLAVGGLSWSISQRLVQLEKVAASHAKEVERLNVINQEVITQMVNGVIVIDCKHVVLANLAAYQLLSISNPSPLAMTEAVDTSHMLKMLSTTAKKAPHYDDNQPVNDNQPVSDFQQQLRAKHLQLLEACLSVEAGQSRTFIYELPAVANVSVVGKLRVEIIPLKDDSKLIILEDLRREQASAQQLKLASLGQLTASIAHEIRNPLAAISQASQLLIEDIEESQTTNNDVSETDAMAGNHELYKMIFTQTKRVNRIIEDVLKLSRQHTANQQMIVLADWMPTFLNNYFQGHDVFLHSHTQPTISFDTHQLEQILINLVNNGLRHSSYAHPHAIVEIEIYCADNDVIIDVLDDGTGVSNADFNHLFNPFFTTDKAGTGLGLYLSQAFCEANHARLLYIPEHKKTCFRLIAPAIQHEVFDSKNESI</sequence>
<reference evidence="7 8" key="1">
    <citation type="submission" date="2020-08" db="EMBL/GenBank/DDBJ databases">
        <title>Genomic Encyclopedia of Type Strains, Phase III (KMG-III): the genomes of soil and plant-associated and newly described type strains.</title>
        <authorList>
            <person name="Whitman W."/>
        </authorList>
    </citation>
    <scope>NUCLEOTIDE SEQUENCE [LARGE SCALE GENOMIC DNA]</scope>
    <source>
        <strain evidence="7 8">CECT 5885</strain>
    </source>
</reference>
<dbReference type="Gene3D" id="3.30.565.10">
    <property type="entry name" value="Histidine kinase-like ATPase, C-terminal domain"/>
    <property type="match status" value="1"/>
</dbReference>
<feature type="transmembrane region" description="Helical" evidence="5">
    <location>
        <begin position="195"/>
        <end position="212"/>
    </location>
</feature>
<dbReference type="SUPFAM" id="SSF55874">
    <property type="entry name" value="ATPase domain of HSP90 chaperone/DNA topoisomerase II/histidine kinase"/>
    <property type="match status" value="1"/>
</dbReference>
<dbReference type="PANTHER" id="PTHR43065:SF52">
    <property type="entry name" value="SENSOR PROTEIN KINASE PILS"/>
    <property type="match status" value="1"/>
</dbReference>
<keyword evidence="5" id="KW-0812">Transmembrane</keyword>
<dbReference type="AlphaFoldDB" id="A0A839TAC8"/>
<dbReference type="InterPro" id="IPR003661">
    <property type="entry name" value="HisK_dim/P_dom"/>
</dbReference>
<dbReference type="Pfam" id="PF02518">
    <property type="entry name" value="HATPase_c"/>
    <property type="match status" value="1"/>
</dbReference>
<dbReference type="InterPro" id="IPR036890">
    <property type="entry name" value="HATPase_C_sf"/>
</dbReference>
<dbReference type="InterPro" id="IPR005467">
    <property type="entry name" value="His_kinase_dom"/>
</dbReference>
<dbReference type="PROSITE" id="PS50109">
    <property type="entry name" value="HIS_KIN"/>
    <property type="match status" value="1"/>
</dbReference>
<feature type="compositionally biased region" description="Low complexity" evidence="4">
    <location>
        <begin position="1"/>
        <end position="12"/>
    </location>
</feature>
<evidence type="ECO:0000313" key="7">
    <source>
        <dbReference type="EMBL" id="MBB3106367.1"/>
    </source>
</evidence>
<feature type="transmembrane region" description="Helical" evidence="5">
    <location>
        <begin position="118"/>
        <end position="135"/>
    </location>
</feature>
<dbReference type="EC" id="2.7.13.3" evidence="2"/>
<organism evidence="7 8">
    <name type="scientific">Psychrobacter luti</name>
    <dbReference type="NCBI Taxonomy" id="198481"/>
    <lineage>
        <taxon>Bacteria</taxon>
        <taxon>Pseudomonadati</taxon>
        <taxon>Pseudomonadota</taxon>
        <taxon>Gammaproteobacteria</taxon>
        <taxon>Moraxellales</taxon>
        <taxon>Moraxellaceae</taxon>
        <taxon>Psychrobacter</taxon>
    </lineage>
</organism>
<keyword evidence="3" id="KW-0597">Phosphoprotein</keyword>
<feature type="transmembrane region" description="Helical" evidence="5">
    <location>
        <begin position="88"/>
        <end position="111"/>
    </location>
</feature>
<evidence type="ECO:0000256" key="3">
    <source>
        <dbReference type="ARBA" id="ARBA00022553"/>
    </source>
</evidence>